<keyword evidence="8" id="KW-1185">Reference proteome</keyword>
<evidence type="ECO:0000256" key="6">
    <source>
        <dbReference type="RuleBase" id="RU003512"/>
    </source>
</evidence>
<dbReference type="Gene3D" id="3.40.50.1980">
    <property type="entry name" value="Nitrogenase molybdenum iron protein domain"/>
    <property type="match status" value="2"/>
</dbReference>
<name>A0ABU9B9V9_9BURK</name>
<keyword evidence="4" id="KW-0479">Metal-binding</keyword>
<dbReference type="PANTHER" id="PTHR42953">
    <property type="entry name" value="HIGH-AFFINITY ZINC UPTAKE SYSTEM PROTEIN ZNUA-RELATED"/>
    <property type="match status" value="1"/>
</dbReference>
<dbReference type="SUPFAM" id="SSF53807">
    <property type="entry name" value="Helical backbone' metal receptor"/>
    <property type="match status" value="1"/>
</dbReference>
<keyword evidence="5" id="KW-0732">Signal</keyword>
<dbReference type="PRINTS" id="PR00690">
    <property type="entry name" value="ADHESNFAMILY"/>
</dbReference>
<dbReference type="PROSITE" id="PS51318">
    <property type="entry name" value="TAT"/>
    <property type="match status" value="1"/>
</dbReference>
<dbReference type="InterPro" id="IPR006127">
    <property type="entry name" value="ZnuA-like"/>
</dbReference>
<dbReference type="Pfam" id="PF01297">
    <property type="entry name" value="ZnuA"/>
    <property type="match status" value="1"/>
</dbReference>
<evidence type="ECO:0000256" key="3">
    <source>
        <dbReference type="ARBA" id="ARBA00022448"/>
    </source>
</evidence>
<dbReference type="RefSeq" id="WP_341374465.1">
    <property type="nucleotide sequence ID" value="NZ_JBBUTF010000009.1"/>
</dbReference>
<dbReference type="EMBL" id="JBBUTF010000009">
    <property type="protein sequence ID" value="MEK8026682.1"/>
    <property type="molecule type" value="Genomic_DNA"/>
</dbReference>
<sequence length="347" mass="37329">MPDRTPSAPLKTSWNTSRRQWLLAACGGLAGAMQAPQVRAQAQAQTQTPSAPAPAASRPPRIVVSFSILADIVRSVAPADAQVDSLVGPDADAHVFEPSPVHGKRLAAADLVVVNGLGFEGWITRLVKVSGYKGPLVEAARGVQTLRATEADGHDHAHAHAHDPAHGAGGAVDPHAWQDPRQVVRYVANLGEAFIQRWPERRAEIEQRVRQQTAALQALDAALRQRLAAIAPGQRRVITSHDAFGYLGRAYQIQFLAPQGWATHSEPSAAAVARLIRQIKARQARALFVENISDRRMIDRIAQEAKVGVGGALYSDALSAPGGPADSYERLMRHNVESIARALEQAR</sequence>
<evidence type="ECO:0000256" key="5">
    <source>
        <dbReference type="ARBA" id="ARBA00022729"/>
    </source>
</evidence>
<organism evidence="7 8">
    <name type="scientific">Pseudaquabacterium rugosum</name>
    <dbReference type="NCBI Taxonomy" id="2984194"/>
    <lineage>
        <taxon>Bacteria</taxon>
        <taxon>Pseudomonadati</taxon>
        <taxon>Pseudomonadota</taxon>
        <taxon>Betaproteobacteria</taxon>
        <taxon>Burkholderiales</taxon>
        <taxon>Sphaerotilaceae</taxon>
        <taxon>Pseudaquabacterium</taxon>
    </lineage>
</organism>
<evidence type="ECO:0000313" key="7">
    <source>
        <dbReference type="EMBL" id="MEK8026682.1"/>
    </source>
</evidence>
<keyword evidence="3 6" id="KW-0813">Transport</keyword>
<evidence type="ECO:0000256" key="1">
    <source>
        <dbReference type="ARBA" id="ARBA00004196"/>
    </source>
</evidence>
<reference evidence="7 8" key="1">
    <citation type="submission" date="2024-04" db="EMBL/GenBank/DDBJ databases">
        <title>Novel species of the genus Ideonella isolated from streams.</title>
        <authorList>
            <person name="Lu H."/>
        </authorList>
    </citation>
    <scope>NUCLEOTIDE SEQUENCE [LARGE SCALE GENOMIC DNA]</scope>
    <source>
        <strain evidence="7 8">BYS139W</strain>
    </source>
</reference>
<evidence type="ECO:0000256" key="4">
    <source>
        <dbReference type="ARBA" id="ARBA00022723"/>
    </source>
</evidence>
<evidence type="ECO:0000256" key="2">
    <source>
        <dbReference type="ARBA" id="ARBA00011028"/>
    </source>
</evidence>
<comment type="similarity">
    <text evidence="2 6">Belongs to the bacterial solute-binding protein 9 family.</text>
</comment>
<dbReference type="InterPro" id="IPR006129">
    <property type="entry name" value="AdhesinB"/>
</dbReference>
<comment type="caution">
    <text evidence="7">The sequence shown here is derived from an EMBL/GenBank/DDBJ whole genome shotgun (WGS) entry which is preliminary data.</text>
</comment>
<dbReference type="InterPro" id="IPR006128">
    <property type="entry name" value="Lipoprotein_PsaA-like"/>
</dbReference>
<dbReference type="Proteomes" id="UP001368500">
    <property type="component" value="Unassembled WGS sequence"/>
</dbReference>
<comment type="subcellular location">
    <subcellularLocation>
        <location evidence="1">Cell envelope</location>
    </subcellularLocation>
</comment>
<dbReference type="PANTHER" id="PTHR42953:SF1">
    <property type="entry name" value="METAL-BINDING PROTEIN HI_0362-RELATED"/>
    <property type="match status" value="1"/>
</dbReference>
<evidence type="ECO:0000313" key="8">
    <source>
        <dbReference type="Proteomes" id="UP001368500"/>
    </source>
</evidence>
<dbReference type="PRINTS" id="PR00691">
    <property type="entry name" value="ADHESINB"/>
</dbReference>
<dbReference type="InterPro" id="IPR006311">
    <property type="entry name" value="TAT_signal"/>
</dbReference>
<protein>
    <submittedName>
        <fullName evidence="7">Zinc ABC transporter substrate-binding protein</fullName>
    </submittedName>
</protein>
<gene>
    <name evidence="7" type="ORF">AACH11_11990</name>
</gene>
<proteinExistence type="inferred from homology"/>
<dbReference type="InterPro" id="IPR050492">
    <property type="entry name" value="Bact_metal-bind_prot9"/>
</dbReference>
<accession>A0ABU9B9V9</accession>